<proteinExistence type="predicted"/>
<protein>
    <submittedName>
        <fullName evidence="1">Uncharacterized protein</fullName>
    </submittedName>
</protein>
<evidence type="ECO:0000313" key="1">
    <source>
        <dbReference type="EMBL" id="KAK0712083.1"/>
    </source>
</evidence>
<accession>A0AA40DUA1</accession>
<keyword evidence="2" id="KW-1185">Reference proteome</keyword>
<dbReference type="EMBL" id="JAUKUA010000005">
    <property type="protein sequence ID" value="KAK0712083.1"/>
    <property type="molecule type" value="Genomic_DNA"/>
</dbReference>
<gene>
    <name evidence="1" type="ORF">B0H67DRAFT_305772</name>
</gene>
<comment type="caution">
    <text evidence="1">The sequence shown here is derived from an EMBL/GenBank/DDBJ whole genome shotgun (WGS) entry which is preliminary data.</text>
</comment>
<name>A0AA40DUA1_9PEZI</name>
<reference evidence="1" key="1">
    <citation type="submission" date="2023-06" db="EMBL/GenBank/DDBJ databases">
        <title>Genome-scale phylogeny and comparative genomics of the fungal order Sordariales.</title>
        <authorList>
            <consortium name="Lawrence Berkeley National Laboratory"/>
            <person name="Hensen N."/>
            <person name="Bonometti L."/>
            <person name="Westerberg I."/>
            <person name="Brannstrom I.O."/>
            <person name="Guillou S."/>
            <person name="Cros-Aarteil S."/>
            <person name="Calhoun S."/>
            <person name="Haridas S."/>
            <person name="Kuo A."/>
            <person name="Mondo S."/>
            <person name="Pangilinan J."/>
            <person name="Riley R."/>
            <person name="Labutti K."/>
            <person name="Andreopoulos B."/>
            <person name="Lipzen A."/>
            <person name="Chen C."/>
            <person name="Yanf M."/>
            <person name="Daum C."/>
            <person name="Ng V."/>
            <person name="Clum A."/>
            <person name="Steindorff A."/>
            <person name="Ohm R."/>
            <person name="Martin F."/>
            <person name="Silar P."/>
            <person name="Natvig D."/>
            <person name="Lalanne C."/>
            <person name="Gautier V."/>
            <person name="Ament-Velasquez S.L."/>
            <person name="Kruys A."/>
            <person name="Hutchinson M.I."/>
            <person name="Powell A.J."/>
            <person name="Barry K."/>
            <person name="Miller A.N."/>
            <person name="Grigoriev I.V."/>
            <person name="Debuchy R."/>
            <person name="Gladieux P."/>
            <person name="Thoren M.H."/>
            <person name="Johannesson H."/>
        </authorList>
    </citation>
    <scope>NUCLEOTIDE SEQUENCE</scope>
    <source>
        <strain evidence="1">SMH4607-1</strain>
    </source>
</reference>
<evidence type="ECO:0000313" key="2">
    <source>
        <dbReference type="Proteomes" id="UP001172102"/>
    </source>
</evidence>
<dbReference type="Proteomes" id="UP001172102">
    <property type="component" value="Unassembled WGS sequence"/>
</dbReference>
<sequence length="135" mass="15131">MGAMLLLFSARVGRLVGAISPWGVGISTGWRMMRIWILRGDGREILSSPESETTFQLSVSARGFKAVRGKYLQVVGKPRQMLLILIPRHRWCSSRRLRERSSGASISLFTRVSVANNRPGVGWELLPAADRSFWC</sequence>
<organism evidence="1 2">
    <name type="scientific">Lasiosphaeris hirsuta</name>
    <dbReference type="NCBI Taxonomy" id="260670"/>
    <lineage>
        <taxon>Eukaryota</taxon>
        <taxon>Fungi</taxon>
        <taxon>Dikarya</taxon>
        <taxon>Ascomycota</taxon>
        <taxon>Pezizomycotina</taxon>
        <taxon>Sordariomycetes</taxon>
        <taxon>Sordariomycetidae</taxon>
        <taxon>Sordariales</taxon>
        <taxon>Lasiosphaeriaceae</taxon>
        <taxon>Lasiosphaeris</taxon>
    </lineage>
</organism>
<dbReference type="AlphaFoldDB" id="A0AA40DUA1"/>